<proteinExistence type="predicted"/>
<accession>A0A9X3R2L8</accession>
<comment type="caution">
    <text evidence="1">The sequence shown here is derived from an EMBL/GenBank/DDBJ whole genome shotgun (WGS) entry which is preliminary data.</text>
</comment>
<name>A0A9X3R2L8_ALCXX</name>
<gene>
    <name evidence="1" type="ORF">O9570_04085</name>
</gene>
<dbReference type="AlphaFoldDB" id="A0A9X3R2L8"/>
<reference evidence="1" key="1">
    <citation type="submission" date="2022-12" db="EMBL/GenBank/DDBJ databases">
        <authorList>
            <person name="Voronina O.L."/>
            <person name="Kunda M.S."/>
            <person name="Ryzhova N."/>
            <person name="Aksenova E.I."/>
        </authorList>
    </citation>
    <scope>NUCLEOTIDE SEQUENCE</scope>
    <source>
        <strain evidence="1">SCCH136:Ach223948</strain>
    </source>
</reference>
<dbReference type="EMBL" id="JAPZVI010000002">
    <property type="protein sequence ID" value="MCZ8400606.1"/>
    <property type="molecule type" value="Genomic_DNA"/>
</dbReference>
<evidence type="ECO:0000313" key="1">
    <source>
        <dbReference type="EMBL" id="MCZ8400606.1"/>
    </source>
</evidence>
<organism evidence="1 2">
    <name type="scientific">Alcaligenes xylosoxydans xylosoxydans</name>
    <name type="common">Achromobacter xylosoxidans</name>
    <dbReference type="NCBI Taxonomy" id="85698"/>
    <lineage>
        <taxon>Bacteria</taxon>
        <taxon>Pseudomonadati</taxon>
        <taxon>Pseudomonadota</taxon>
        <taxon>Betaproteobacteria</taxon>
        <taxon>Burkholderiales</taxon>
        <taxon>Alcaligenaceae</taxon>
        <taxon>Achromobacter</taxon>
    </lineage>
</organism>
<evidence type="ECO:0000313" key="2">
    <source>
        <dbReference type="Proteomes" id="UP001141992"/>
    </source>
</evidence>
<dbReference type="Proteomes" id="UP001141992">
    <property type="component" value="Unassembled WGS sequence"/>
</dbReference>
<dbReference type="RefSeq" id="WP_269863615.1">
    <property type="nucleotide sequence ID" value="NZ_JAPZVI010000002.1"/>
</dbReference>
<protein>
    <submittedName>
        <fullName evidence="1">Uncharacterized protein</fullName>
    </submittedName>
</protein>
<sequence>MFFDRQGKPLAVPADSPMIQATPDPRDGTWHYTIAASVAEGLAIDSGGGALSEIGSTIRNMFGPTTARVTTNAKIASFSDEAKLVSHFQKHGAEFGVKTSSEYLQVGRDIMQNGDKVLYVYKGEVRTGYVQFMGNSARGDAKFGFVGTNINGAITTIHVESGKNFWKMLNGSSVDKTIRSVR</sequence>